<dbReference type="HAMAP" id="MF_00772">
    <property type="entry name" value="OGT"/>
    <property type="match status" value="1"/>
</dbReference>
<dbReference type="RefSeq" id="WP_379885127.1">
    <property type="nucleotide sequence ID" value="NZ_JBHSDI010000001.1"/>
</dbReference>
<dbReference type="InterPro" id="IPR036631">
    <property type="entry name" value="MGMT_N_sf"/>
</dbReference>
<evidence type="ECO:0000313" key="12">
    <source>
        <dbReference type="Proteomes" id="UP001595798"/>
    </source>
</evidence>
<name>A0ABV8QBZ4_9GAMM</name>
<dbReference type="NCBIfam" id="TIGR00589">
    <property type="entry name" value="ogt"/>
    <property type="match status" value="1"/>
</dbReference>
<gene>
    <name evidence="11" type="ORF">ACFOZ5_02345</name>
</gene>
<dbReference type="PANTHER" id="PTHR10815:SF5">
    <property type="entry name" value="METHYLATED-DNA--PROTEIN-CYSTEINE METHYLTRANSFERASE"/>
    <property type="match status" value="1"/>
</dbReference>
<dbReference type="InterPro" id="IPR036388">
    <property type="entry name" value="WH-like_DNA-bd_sf"/>
</dbReference>
<evidence type="ECO:0000256" key="2">
    <source>
        <dbReference type="ARBA" id="ARBA00022490"/>
    </source>
</evidence>
<keyword evidence="12" id="KW-1185">Reference proteome</keyword>
<dbReference type="InterPro" id="IPR023546">
    <property type="entry name" value="MGMT"/>
</dbReference>
<keyword evidence="5 8" id="KW-0227">DNA damage</keyword>
<dbReference type="SUPFAM" id="SSF53155">
    <property type="entry name" value="Methylated DNA-protein cysteine methyltransferase domain"/>
    <property type="match status" value="1"/>
</dbReference>
<keyword evidence="2 8" id="KW-0963">Cytoplasm</keyword>
<dbReference type="Proteomes" id="UP001595798">
    <property type="component" value="Unassembled WGS sequence"/>
</dbReference>
<evidence type="ECO:0000256" key="3">
    <source>
        <dbReference type="ARBA" id="ARBA00022603"/>
    </source>
</evidence>
<comment type="caution">
    <text evidence="11">The sequence shown here is derived from an EMBL/GenBank/DDBJ whole genome shotgun (WGS) entry which is preliminary data.</text>
</comment>
<dbReference type="Pfam" id="PF02870">
    <property type="entry name" value="Methyltransf_1N"/>
    <property type="match status" value="1"/>
</dbReference>
<comment type="similarity">
    <text evidence="8">Belongs to the MGMT family.</text>
</comment>
<evidence type="ECO:0000313" key="11">
    <source>
        <dbReference type="EMBL" id="MFC4257866.1"/>
    </source>
</evidence>
<organism evidence="11 12">
    <name type="scientific">Marinobacter lacisalsi</name>
    <dbReference type="NCBI Taxonomy" id="475979"/>
    <lineage>
        <taxon>Bacteria</taxon>
        <taxon>Pseudomonadati</taxon>
        <taxon>Pseudomonadota</taxon>
        <taxon>Gammaproteobacteria</taxon>
        <taxon>Pseudomonadales</taxon>
        <taxon>Marinobacteraceae</taxon>
        <taxon>Marinobacter</taxon>
    </lineage>
</organism>
<evidence type="ECO:0000256" key="4">
    <source>
        <dbReference type="ARBA" id="ARBA00022679"/>
    </source>
</evidence>
<comment type="catalytic activity">
    <reaction evidence="1 8">
        <text>a 4-O-methyl-thymidine in DNA + L-cysteinyl-[protein] = a thymidine in DNA + S-methyl-L-cysteinyl-[protein]</text>
        <dbReference type="Rhea" id="RHEA:53428"/>
        <dbReference type="Rhea" id="RHEA-COMP:10131"/>
        <dbReference type="Rhea" id="RHEA-COMP:10132"/>
        <dbReference type="Rhea" id="RHEA-COMP:13555"/>
        <dbReference type="Rhea" id="RHEA-COMP:13556"/>
        <dbReference type="ChEBI" id="CHEBI:29950"/>
        <dbReference type="ChEBI" id="CHEBI:82612"/>
        <dbReference type="ChEBI" id="CHEBI:137386"/>
        <dbReference type="ChEBI" id="CHEBI:137387"/>
        <dbReference type="EC" id="2.1.1.63"/>
    </reaction>
</comment>
<comment type="catalytic activity">
    <reaction evidence="7 8">
        <text>a 6-O-methyl-2'-deoxyguanosine in DNA + L-cysteinyl-[protein] = S-methyl-L-cysteinyl-[protein] + a 2'-deoxyguanosine in DNA</text>
        <dbReference type="Rhea" id="RHEA:24000"/>
        <dbReference type="Rhea" id="RHEA-COMP:10131"/>
        <dbReference type="Rhea" id="RHEA-COMP:10132"/>
        <dbReference type="Rhea" id="RHEA-COMP:11367"/>
        <dbReference type="Rhea" id="RHEA-COMP:11368"/>
        <dbReference type="ChEBI" id="CHEBI:29950"/>
        <dbReference type="ChEBI" id="CHEBI:82612"/>
        <dbReference type="ChEBI" id="CHEBI:85445"/>
        <dbReference type="ChEBI" id="CHEBI:85448"/>
        <dbReference type="EC" id="2.1.1.63"/>
    </reaction>
</comment>
<feature type="active site" description="Nucleophile; methyl group acceptor" evidence="8">
    <location>
        <position position="133"/>
    </location>
</feature>
<dbReference type="InterPro" id="IPR014048">
    <property type="entry name" value="MethylDNA_cys_MeTrfase_DNA-bd"/>
</dbReference>
<evidence type="ECO:0000256" key="1">
    <source>
        <dbReference type="ARBA" id="ARBA00001286"/>
    </source>
</evidence>
<feature type="domain" description="Methylguanine DNA methyltransferase ribonuclease-like" evidence="10">
    <location>
        <begin position="8"/>
        <end position="76"/>
    </location>
</feature>
<dbReference type="CDD" id="cd06445">
    <property type="entry name" value="ATase"/>
    <property type="match status" value="1"/>
</dbReference>
<protein>
    <recommendedName>
        <fullName evidence="8">Methylated-DNA--protein-cysteine methyltransferase</fullName>
        <ecNumber evidence="8">2.1.1.63</ecNumber>
    </recommendedName>
    <alternativeName>
        <fullName evidence="8">6-O-methylguanine-DNA methyltransferase</fullName>
        <shortName evidence="8">MGMT</shortName>
    </alternativeName>
    <alternativeName>
        <fullName evidence="8">O-6-methylguanine-DNA-alkyltransferase</fullName>
    </alternativeName>
</protein>
<dbReference type="EMBL" id="JBHSDI010000001">
    <property type="protein sequence ID" value="MFC4257866.1"/>
    <property type="molecule type" value="Genomic_DNA"/>
</dbReference>
<dbReference type="EC" id="2.1.1.63" evidence="8"/>
<dbReference type="InterPro" id="IPR008332">
    <property type="entry name" value="MethylG_MeTrfase_N"/>
</dbReference>
<evidence type="ECO:0000256" key="7">
    <source>
        <dbReference type="ARBA" id="ARBA00049348"/>
    </source>
</evidence>
<dbReference type="InterPro" id="IPR036217">
    <property type="entry name" value="MethylDNA_cys_MeTrfase_DNAb"/>
</dbReference>
<dbReference type="SUPFAM" id="SSF46767">
    <property type="entry name" value="Methylated DNA-protein cysteine methyltransferase, C-terminal domain"/>
    <property type="match status" value="1"/>
</dbReference>
<dbReference type="PROSITE" id="PS00374">
    <property type="entry name" value="MGMT"/>
    <property type="match status" value="1"/>
</dbReference>
<keyword evidence="4 8" id="KW-0808">Transferase</keyword>
<evidence type="ECO:0000259" key="10">
    <source>
        <dbReference type="Pfam" id="PF02870"/>
    </source>
</evidence>
<evidence type="ECO:0000256" key="6">
    <source>
        <dbReference type="ARBA" id="ARBA00023204"/>
    </source>
</evidence>
<reference evidence="12" key="1">
    <citation type="journal article" date="2019" name="Int. J. Syst. Evol. Microbiol.">
        <title>The Global Catalogue of Microorganisms (GCM) 10K type strain sequencing project: providing services to taxonomists for standard genome sequencing and annotation.</title>
        <authorList>
            <consortium name="The Broad Institute Genomics Platform"/>
            <consortium name="The Broad Institute Genome Sequencing Center for Infectious Disease"/>
            <person name="Wu L."/>
            <person name="Ma J."/>
        </authorList>
    </citation>
    <scope>NUCLEOTIDE SEQUENCE [LARGE SCALE GENOMIC DNA]</scope>
    <source>
        <strain evidence="12">CECT 7297</strain>
    </source>
</reference>
<comment type="subcellular location">
    <subcellularLocation>
        <location evidence="8">Cytoplasm</location>
    </subcellularLocation>
</comment>
<keyword evidence="3 8" id="KW-0489">Methyltransferase</keyword>
<dbReference type="InterPro" id="IPR001497">
    <property type="entry name" value="MethylDNA_cys_MeTrfase_AS"/>
</dbReference>
<dbReference type="Pfam" id="PF01035">
    <property type="entry name" value="DNA_binding_1"/>
    <property type="match status" value="1"/>
</dbReference>
<dbReference type="Gene3D" id="3.30.160.70">
    <property type="entry name" value="Methylated DNA-protein cysteine methyltransferase domain"/>
    <property type="match status" value="1"/>
</dbReference>
<evidence type="ECO:0000259" key="9">
    <source>
        <dbReference type="Pfam" id="PF01035"/>
    </source>
</evidence>
<dbReference type="GO" id="GO:0003908">
    <property type="term" value="F:methylated-DNA-[protein]-cysteine S-methyltransferase activity"/>
    <property type="evidence" value="ECO:0007669"/>
    <property type="project" value="UniProtKB-EC"/>
</dbReference>
<evidence type="ECO:0000256" key="5">
    <source>
        <dbReference type="ARBA" id="ARBA00022763"/>
    </source>
</evidence>
<proteinExistence type="inferred from homology"/>
<keyword evidence="6 8" id="KW-0234">DNA repair</keyword>
<dbReference type="Gene3D" id="1.10.10.10">
    <property type="entry name" value="Winged helix-like DNA-binding domain superfamily/Winged helix DNA-binding domain"/>
    <property type="match status" value="1"/>
</dbReference>
<accession>A0ABV8QBZ4</accession>
<sequence>MHPQTDTVYYTELDSPIGTLLITGDGDAITGLHMEQQATRPTMGEHWHRDDQRFQEALEQLTAYFEGTLQQFDLPLAGAGTGFQQAVWAALREIPYGQTETYGQLARRIGNQKASRAVGLANRRNPIGIIVPCHRVIGANGSLTGYAGGIERKQWLLAHEQAHMG</sequence>
<feature type="domain" description="Methylated-DNA-[protein]-cysteine S-methyltransferase DNA binding" evidence="9">
    <location>
        <begin position="83"/>
        <end position="161"/>
    </location>
</feature>
<evidence type="ECO:0000256" key="8">
    <source>
        <dbReference type="HAMAP-Rule" id="MF_00772"/>
    </source>
</evidence>
<dbReference type="GO" id="GO:0032259">
    <property type="term" value="P:methylation"/>
    <property type="evidence" value="ECO:0007669"/>
    <property type="project" value="UniProtKB-KW"/>
</dbReference>
<comment type="miscellaneous">
    <text evidence="8">This enzyme catalyzes only one turnover and therefore is not strictly catalytic. According to one definition, an enzyme is a biocatalyst that acts repeatedly and over many reaction cycles.</text>
</comment>
<dbReference type="PANTHER" id="PTHR10815">
    <property type="entry name" value="METHYLATED-DNA--PROTEIN-CYSTEINE METHYLTRANSFERASE"/>
    <property type="match status" value="1"/>
</dbReference>
<comment type="function">
    <text evidence="8">Involved in the cellular defense against the biological effects of O6-methylguanine (O6-MeG) and O4-methylthymine (O4-MeT) in DNA. Repairs the methylated nucleobase in DNA by stoichiometrically transferring the methyl group to a cysteine residue in the enzyme. This is a suicide reaction: the enzyme is irreversibly inactivated.</text>
</comment>